<evidence type="ECO:0000313" key="3">
    <source>
        <dbReference type="Proteomes" id="UP000186917"/>
    </source>
</evidence>
<evidence type="ECO:0000313" key="2">
    <source>
        <dbReference type="EMBL" id="SIT21349.1"/>
    </source>
</evidence>
<dbReference type="STRING" id="477680.SAMN05421788_105137"/>
<feature type="region of interest" description="Disordered" evidence="1">
    <location>
        <begin position="1"/>
        <end position="30"/>
    </location>
</feature>
<dbReference type="AlphaFoldDB" id="A0A173MD52"/>
<gene>
    <name evidence="2" type="ORF">SAMN05421788_105137</name>
</gene>
<feature type="compositionally biased region" description="Low complexity" evidence="1">
    <location>
        <begin position="13"/>
        <end position="30"/>
    </location>
</feature>
<dbReference type="SUPFAM" id="SSF50956">
    <property type="entry name" value="Thermostable phytase (3-phytase)"/>
    <property type="match status" value="1"/>
</dbReference>
<dbReference type="Proteomes" id="UP000186917">
    <property type="component" value="Unassembled WGS sequence"/>
</dbReference>
<dbReference type="KEGG" id="fln:FLA_1416"/>
<evidence type="ECO:0000256" key="1">
    <source>
        <dbReference type="SAM" id="MobiDB-lite"/>
    </source>
</evidence>
<name>A0A173MD52_9BACT</name>
<proteinExistence type="predicted"/>
<accession>A0A173MD52</accession>
<organism evidence="2 3">
    <name type="scientific">Filimonas lacunae</name>
    <dbReference type="NCBI Taxonomy" id="477680"/>
    <lineage>
        <taxon>Bacteria</taxon>
        <taxon>Pseudomonadati</taxon>
        <taxon>Bacteroidota</taxon>
        <taxon>Chitinophagia</taxon>
        <taxon>Chitinophagales</taxon>
        <taxon>Chitinophagaceae</taxon>
        <taxon>Filimonas</taxon>
    </lineage>
</organism>
<protein>
    <submittedName>
        <fullName evidence="2">Uncharacterized protein</fullName>
    </submittedName>
</protein>
<dbReference type="EMBL" id="FTOR01000005">
    <property type="protein sequence ID" value="SIT21349.1"/>
    <property type="molecule type" value="Genomic_DNA"/>
</dbReference>
<sequence length="315" mass="34302">MACSKSNSKPDEITTPPIDTTPPVVTPTDTTPSTKYDITQLNNTLLFETTPVITVMARQDYNELSGAAASQLNAGILYMHNDAKNSPVIITNAKGEDLGRIVLDNVSTTNPEDICVGPGPVSGKTYIYLADIGDNKSTRTSITVYRFEEPVITGPNAQTEIHITATAAIALKYPSYAYNAEALLVDPITKDLFIATKEIYKSTIYKAAYPQSTTSTTTLVSVVKTPFDLLTSGDISANGSEILLRNKSQIWYWKRDTTKSIAETLLTAPEMAPYAGNEHQGEGICFAADNTGYYTNTEIRDYSGAVSNISFYKRK</sequence>
<reference evidence="3" key="1">
    <citation type="submission" date="2017-01" db="EMBL/GenBank/DDBJ databases">
        <authorList>
            <person name="Varghese N."/>
            <person name="Submissions S."/>
        </authorList>
    </citation>
    <scope>NUCLEOTIDE SEQUENCE [LARGE SCALE GENOMIC DNA]</scope>
    <source>
        <strain evidence="3">DSM 21054</strain>
    </source>
</reference>
<keyword evidence="3" id="KW-1185">Reference proteome</keyword>